<comment type="caution">
    <text evidence="3">The sequence shown here is derived from an EMBL/GenBank/DDBJ whole genome shotgun (WGS) entry which is preliminary data.</text>
</comment>
<keyword evidence="1 3" id="KW-0378">Hydrolase</keyword>
<dbReference type="InterPro" id="IPR029058">
    <property type="entry name" value="AB_hydrolase_fold"/>
</dbReference>
<dbReference type="GO" id="GO:0016787">
    <property type="term" value="F:hydrolase activity"/>
    <property type="evidence" value="ECO:0007669"/>
    <property type="project" value="UniProtKB-KW"/>
</dbReference>
<evidence type="ECO:0000313" key="4">
    <source>
        <dbReference type="Proteomes" id="UP000598426"/>
    </source>
</evidence>
<feature type="domain" description="AB hydrolase-1" evidence="2">
    <location>
        <begin position="25"/>
        <end position="276"/>
    </location>
</feature>
<dbReference type="InterPro" id="IPR000073">
    <property type="entry name" value="AB_hydrolase_1"/>
</dbReference>
<dbReference type="Gene3D" id="3.40.50.1820">
    <property type="entry name" value="alpha/beta hydrolase"/>
    <property type="match status" value="1"/>
</dbReference>
<reference evidence="3 4" key="1">
    <citation type="submission" date="2020-09" db="EMBL/GenBank/DDBJ databases">
        <title>Isolation and identification of active actinomycetes.</title>
        <authorList>
            <person name="Li X."/>
        </authorList>
    </citation>
    <scope>NUCLEOTIDE SEQUENCE [LARGE SCALE GENOMIC DNA]</scope>
    <source>
        <strain evidence="3 4">NEAU-LLC</strain>
    </source>
</reference>
<dbReference type="PANTHER" id="PTHR43329">
    <property type="entry name" value="EPOXIDE HYDROLASE"/>
    <property type="match status" value="1"/>
</dbReference>
<dbReference type="EMBL" id="JACXZS010000009">
    <property type="protein sequence ID" value="MBD3942761.1"/>
    <property type="molecule type" value="Genomic_DNA"/>
</dbReference>
<accession>A0ABR8NUM9</accession>
<name>A0ABR8NUM9_9MICO</name>
<dbReference type="PRINTS" id="PR00412">
    <property type="entry name" value="EPOXHYDRLASE"/>
</dbReference>
<dbReference type="Proteomes" id="UP000598426">
    <property type="component" value="Unassembled WGS sequence"/>
</dbReference>
<keyword evidence="4" id="KW-1185">Reference proteome</keyword>
<dbReference type="SUPFAM" id="SSF53474">
    <property type="entry name" value="alpha/beta-Hydrolases"/>
    <property type="match status" value="1"/>
</dbReference>
<dbReference type="InterPro" id="IPR000639">
    <property type="entry name" value="Epox_hydrolase-like"/>
</dbReference>
<evidence type="ECO:0000256" key="1">
    <source>
        <dbReference type="ARBA" id="ARBA00022801"/>
    </source>
</evidence>
<protein>
    <submittedName>
        <fullName evidence="3">Alpha/beta hydrolase</fullName>
    </submittedName>
</protein>
<organism evidence="3 4">
    <name type="scientific">Microbacterium helvum</name>
    <dbReference type="NCBI Taxonomy" id="2773713"/>
    <lineage>
        <taxon>Bacteria</taxon>
        <taxon>Bacillati</taxon>
        <taxon>Actinomycetota</taxon>
        <taxon>Actinomycetes</taxon>
        <taxon>Micrococcales</taxon>
        <taxon>Microbacteriaceae</taxon>
        <taxon>Microbacterium</taxon>
    </lineage>
</organism>
<evidence type="ECO:0000259" key="2">
    <source>
        <dbReference type="Pfam" id="PF00561"/>
    </source>
</evidence>
<gene>
    <name evidence="3" type="ORF">IF188_13755</name>
</gene>
<dbReference type="RefSeq" id="WP_191172379.1">
    <property type="nucleotide sequence ID" value="NZ_JACXZS010000009.1"/>
</dbReference>
<proteinExistence type="predicted"/>
<evidence type="ECO:0000313" key="3">
    <source>
        <dbReference type="EMBL" id="MBD3942761.1"/>
    </source>
</evidence>
<sequence>MDVIERTISIPGLEIHTVETGEGAPMLLLHGFPQSSRVYARAMAAMAAMGGGARLIAVDMRGAGATQVTPGGYDVKSIERDLLGLLDALALERVMIVAHDWSAFAAFELCLDHPERVSRLVAIAAPAPYLELNRELAGALVKAMKDLWFQVVVATPVLGPRLLSRGKQRLTRWILRHFEVQPMRDDDVEAYLALLRDPARARAAGALYRQLILPGFWNLIAGKYRGRVLRVPTLVLYGAADDLIPHDALRVSPDDADDLRIEFVPGGAHYLLDDNPAEVARLVREFAGLPVTG</sequence>
<dbReference type="Pfam" id="PF00561">
    <property type="entry name" value="Abhydrolase_1"/>
    <property type="match status" value="1"/>
</dbReference>